<dbReference type="GO" id="GO:0005829">
    <property type="term" value="C:cytosol"/>
    <property type="evidence" value="ECO:0007669"/>
    <property type="project" value="TreeGrafter"/>
</dbReference>
<dbReference type="GO" id="GO:0005739">
    <property type="term" value="C:mitochondrion"/>
    <property type="evidence" value="ECO:0007669"/>
    <property type="project" value="TreeGrafter"/>
</dbReference>
<evidence type="ECO:0000256" key="1">
    <source>
        <dbReference type="ARBA" id="ARBA00010552"/>
    </source>
</evidence>
<dbReference type="NCBIfam" id="TIGR00004">
    <property type="entry name" value="Rid family detoxifying hydrolase"/>
    <property type="match status" value="1"/>
</dbReference>
<dbReference type="GO" id="GO:0019239">
    <property type="term" value="F:deaminase activity"/>
    <property type="evidence" value="ECO:0007669"/>
    <property type="project" value="TreeGrafter"/>
</dbReference>
<dbReference type="SUPFAM" id="SSF55298">
    <property type="entry name" value="YjgF-like"/>
    <property type="match status" value="1"/>
</dbReference>
<dbReference type="Gene3D" id="3.30.1330.40">
    <property type="entry name" value="RutC-like"/>
    <property type="match status" value="1"/>
</dbReference>
<comment type="similarity">
    <text evidence="1">Belongs to the RutC family.</text>
</comment>
<dbReference type="EMBL" id="CP076749">
    <property type="protein sequence ID" value="QWW21866.1"/>
    <property type="molecule type" value="Genomic_DNA"/>
</dbReference>
<accession>A0A8F2VY03</accession>
<feature type="region of interest" description="Disordered" evidence="2">
    <location>
        <begin position="394"/>
        <end position="423"/>
    </location>
</feature>
<dbReference type="Pfam" id="PF01042">
    <property type="entry name" value="Ribonuc_L-PSP"/>
    <property type="match status" value="1"/>
</dbReference>
<evidence type="ECO:0000313" key="3">
    <source>
        <dbReference type="EMBL" id="QWW21866.1"/>
    </source>
</evidence>
<dbReference type="InterPro" id="IPR006175">
    <property type="entry name" value="YjgF/YER057c/UK114"/>
</dbReference>
<organism evidence="3">
    <name type="scientific">Candidozyma auris</name>
    <name type="common">Yeast</name>
    <name type="synonym">Candida auris</name>
    <dbReference type="NCBI Taxonomy" id="498019"/>
    <lineage>
        <taxon>Eukaryota</taxon>
        <taxon>Fungi</taxon>
        <taxon>Dikarya</taxon>
        <taxon>Ascomycota</taxon>
        <taxon>Saccharomycotina</taxon>
        <taxon>Pichiomycetes</taxon>
        <taxon>Metschnikowiaceae</taxon>
        <taxon>Candidozyma</taxon>
    </lineage>
</organism>
<dbReference type="InterPro" id="IPR006056">
    <property type="entry name" value="RidA"/>
</dbReference>
<name>A0A8F2VY03_CANAR</name>
<dbReference type="PANTHER" id="PTHR11803">
    <property type="entry name" value="2-IMINOBUTANOATE/2-IMINOPROPANOATE DEAMINASE RIDA"/>
    <property type="match status" value="1"/>
</dbReference>
<dbReference type="FunFam" id="3.30.1330.40:FF:000001">
    <property type="entry name" value="L-PSP family endoribonuclease"/>
    <property type="match status" value="1"/>
</dbReference>
<protein>
    <submittedName>
        <fullName evidence="3">Uncharacterized protein</fullName>
    </submittedName>
</protein>
<dbReference type="InterPro" id="IPR035959">
    <property type="entry name" value="RutC-like_sf"/>
</dbReference>
<dbReference type="CDD" id="cd00448">
    <property type="entry name" value="YjgF_YER057c_UK114_family"/>
    <property type="match status" value="1"/>
</dbReference>
<dbReference type="AlphaFoldDB" id="A0A8F2VY03"/>
<evidence type="ECO:0000256" key="2">
    <source>
        <dbReference type="SAM" id="MobiDB-lite"/>
    </source>
</evidence>
<dbReference type="PROSITE" id="PS01094">
    <property type="entry name" value="UPF0076"/>
    <property type="match status" value="1"/>
</dbReference>
<dbReference type="PANTHER" id="PTHR11803:SF58">
    <property type="entry name" value="PROTEIN HMF1-RELATED"/>
    <property type="match status" value="1"/>
</dbReference>
<sequence>MSDAEFPDQDQVVEFDLPSHYDNARDFFGQHHELLHRLRLDDSDEYLVNVFTTVAALCDPYTQPEDNDTNPLSVACLADVAIALTYKQLLEHRHAEGLDQDDGEHSPPLLSSLRFTISIKFFSILDCIHRALNAEDPVRINALQDKMLIWELREPYWLPIFDESEEYEAKLCYYMACVLIFAIYKLFQPEDGSPYNPALNPYTDYFVRSWKAHTGILKLAFELDQALEEYAFQNSDEYFDTPENVKRALLGSSAIRCVLAYILNQAMPDIFSEEILKKDRKQHEYDIAEQPLLDFYDPLARKRTAGGSLISRFPHLQIAQFILRIHMPDIRPEHDSYEFMLRKQRFEVPHRFYRYERKMYRSQVEYVDRYDMDIDIRDYLDDEMKYVFFGYADSEEDEEEDQPSGGGEQESKFPMALRSDRNEKVDEEGIDWSDCARGENVKFSKSFLDSLDAPAFVNSMDDFTNLVDTTLMIGFLHPDLKHYSYFGESILRTIAQSIKDEDDEEVTEKLSPLSIYEFLVSPPKNPVYKLPSTYKPVSDMTVTRFEYLLAYNSDLAGCIIDEMLMCDGFRRTFIWFITHLVNYSPLLIDYVYELATGKRGDAKRGKESMHKFSRVGALELSTIERSMLLHEFLSNLSSWVFSHYDHTNQRLIALMSYVCLMLRRLIDEGIITTANSASYLDNYKGEIEVLLMTLMSDVPQARELFIEIKGGTGKTQEERLLWNRLMHKDTATLEETLEDISKLPLGSLTIWDRQDSTSRMKVVQLLERIRAACIYFYGASNYASETSDSKEEDLNLGTVVRDFRLLFQYFPLISRCKEVVFMISFHIASRNLMQVEPIFEAELPTMTAVDNEINESTSFVYVSGQIPYTPENKPLAGNPTIAEQAEQVIQNVKNILEASNSSLKHIVKANVFLTDMDTQFAEFNGVYGKYFNEHKPARSCVAVKGLPLGVPLEMEVVAVEKDDQKL</sequence>
<dbReference type="Proteomes" id="UP000825438">
    <property type="component" value="Chromosome I"/>
</dbReference>
<dbReference type="InterPro" id="IPR019897">
    <property type="entry name" value="RidA_CS"/>
</dbReference>
<reference evidence="3" key="1">
    <citation type="submission" date="2021-06" db="EMBL/GenBank/DDBJ databases">
        <title>Candida auris outbreak in lebanese hospital.</title>
        <authorList>
            <person name="Finianos M."/>
        </authorList>
    </citation>
    <scope>NUCLEOTIDE SEQUENCE</scope>
    <source>
        <strain evidence="3">CA7LBN</strain>
    </source>
</reference>
<proteinExistence type="inferred from homology"/>
<gene>
    <name evidence="3" type="ORF">CA7LBN_000612</name>
</gene>